<accession>A0AA51X7B0</accession>
<organism evidence="2 3">
    <name type="scientific">Pleionea litopenaei</name>
    <dbReference type="NCBI Taxonomy" id="3070815"/>
    <lineage>
        <taxon>Bacteria</taxon>
        <taxon>Pseudomonadati</taxon>
        <taxon>Pseudomonadota</taxon>
        <taxon>Gammaproteobacteria</taxon>
        <taxon>Oceanospirillales</taxon>
        <taxon>Pleioneaceae</taxon>
        <taxon>Pleionea</taxon>
    </lineage>
</organism>
<proteinExistence type="predicted"/>
<sequence length="243" mass="27434">MNLKLIWGLLVAAPMFIASSINANELCLDGVCVGDDVERINVTWKPIEVTYLDQKFVETELADRKVEDVYYDYNEQLVADRNVLREILTYVIRNQRFDSKVLGALSRVKAICSSLTLTGEVENESDDRLYVTFRAVADNGKRGMLRVVRIEKQYNIMAPHLRPGDAAAYRSVKKQIKEQFPNVLNVRDIDGRVSSSAAQNANVLLGFRFISDVSNPLVLKILDPSNITMIEEDEEASSLCQSR</sequence>
<dbReference type="Proteomes" id="UP001239782">
    <property type="component" value="Chromosome"/>
</dbReference>
<feature type="chain" id="PRO_5041278788" evidence="1">
    <location>
        <begin position="24"/>
        <end position="243"/>
    </location>
</feature>
<dbReference type="RefSeq" id="WP_309202056.1">
    <property type="nucleotide sequence ID" value="NZ_CP133548.1"/>
</dbReference>
<dbReference type="AlphaFoldDB" id="A0AA51X7B0"/>
<dbReference type="EMBL" id="CP133548">
    <property type="protein sequence ID" value="WMS86920.1"/>
    <property type="molecule type" value="Genomic_DNA"/>
</dbReference>
<reference evidence="2 3" key="1">
    <citation type="submission" date="2023-08" db="EMBL/GenBank/DDBJ databases">
        <title>Pleionea litopenaei sp. nov., isolated from stomach of juvenile Litopenaeus vannamei.</title>
        <authorList>
            <person name="Rho A.M."/>
            <person name="Hwang C.Y."/>
        </authorList>
    </citation>
    <scope>NUCLEOTIDE SEQUENCE [LARGE SCALE GENOMIC DNA]</scope>
    <source>
        <strain evidence="2 3">HL-JVS1</strain>
    </source>
</reference>
<keyword evidence="3" id="KW-1185">Reference proteome</keyword>
<feature type="signal peptide" evidence="1">
    <location>
        <begin position="1"/>
        <end position="23"/>
    </location>
</feature>
<evidence type="ECO:0000313" key="2">
    <source>
        <dbReference type="EMBL" id="WMS86920.1"/>
    </source>
</evidence>
<name>A0AA51X7B0_9GAMM</name>
<keyword evidence="1" id="KW-0732">Signal</keyword>
<protein>
    <submittedName>
        <fullName evidence="2">Uncharacterized protein</fullName>
    </submittedName>
</protein>
<dbReference type="KEGG" id="plei:Q9312_17020"/>
<gene>
    <name evidence="2" type="ORF">Q9312_17020</name>
</gene>
<evidence type="ECO:0000313" key="3">
    <source>
        <dbReference type="Proteomes" id="UP001239782"/>
    </source>
</evidence>
<evidence type="ECO:0000256" key="1">
    <source>
        <dbReference type="SAM" id="SignalP"/>
    </source>
</evidence>